<dbReference type="Gene3D" id="3.40.50.2000">
    <property type="entry name" value="Glycogen Phosphorylase B"/>
    <property type="match status" value="2"/>
</dbReference>
<gene>
    <name evidence="4" type="ORF">M3M35_06830</name>
</gene>
<evidence type="ECO:0000256" key="2">
    <source>
        <dbReference type="ARBA" id="ARBA00022679"/>
    </source>
</evidence>
<feature type="domain" description="Glycosyl transferase family 1" evidence="3">
    <location>
        <begin position="294"/>
        <end position="451"/>
    </location>
</feature>
<dbReference type="PANTHER" id="PTHR12526:SF629">
    <property type="entry name" value="TEICHURONIC ACID BIOSYNTHESIS GLYCOSYLTRANSFERASE TUAH-RELATED"/>
    <property type="match status" value="1"/>
</dbReference>
<keyword evidence="1 4" id="KW-0328">Glycosyltransferase</keyword>
<dbReference type="EC" id="2.4.-.-" evidence="4"/>
<reference evidence="4" key="1">
    <citation type="submission" date="2022-05" db="EMBL/GenBank/DDBJ databases">
        <authorList>
            <person name="Oliphant S.A."/>
            <person name="Watson-Haigh N.S."/>
            <person name="Sumby K.M."/>
            <person name="Gardner J.M."/>
            <person name="Jiranek V."/>
        </authorList>
    </citation>
    <scope>NUCLEOTIDE SEQUENCE</scope>
    <source>
        <strain evidence="4">KI16_H9</strain>
    </source>
</reference>
<protein>
    <submittedName>
        <fullName evidence="4">Glycosyltransferase</fullName>
        <ecNumber evidence="4">2.4.-.-</ecNumber>
    </submittedName>
</protein>
<keyword evidence="5" id="KW-1185">Reference proteome</keyword>
<dbReference type="RefSeq" id="WP_252749898.1">
    <property type="nucleotide sequence ID" value="NZ_CP097116.1"/>
</dbReference>
<dbReference type="Proteomes" id="UP001056707">
    <property type="component" value="Chromosome"/>
</dbReference>
<dbReference type="PANTHER" id="PTHR12526">
    <property type="entry name" value="GLYCOSYLTRANSFERASE"/>
    <property type="match status" value="1"/>
</dbReference>
<evidence type="ECO:0000313" key="4">
    <source>
        <dbReference type="EMBL" id="USS84996.1"/>
    </source>
</evidence>
<evidence type="ECO:0000313" key="5">
    <source>
        <dbReference type="Proteomes" id="UP001056707"/>
    </source>
</evidence>
<organism evidence="4 5">
    <name type="scientific">Fructilactobacillus myrtifloralis</name>
    <dbReference type="NCBI Taxonomy" id="2940301"/>
    <lineage>
        <taxon>Bacteria</taxon>
        <taxon>Bacillati</taxon>
        <taxon>Bacillota</taxon>
        <taxon>Bacilli</taxon>
        <taxon>Lactobacillales</taxon>
        <taxon>Lactobacillaceae</taxon>
        <taxon>Fructilactobacillus</taxon>
    </lineage>
</organism>
<dbReference type="InterPro" id="IPR001296">
    <property type="entry name" value="Glyco_trans_1"/>
</dbReference>
<evidence type="ECO:0000259" key="3">
    <source>
        <dbReference type="Pfam" id="PF00534"/>
    </source>
</evidence>
<keyword evidence="2 4" id="KW-0808">Transferase</keyword>
<proteinExistence type="predicted"/>
<sequence length="487" mass="56070">MNFFINQAMGMGNSGVEHAEFYRAARFRQAKLPFRFLFLNLVPELHQAMDRWGLKDHEVLNLWEYLVLGDEYLKTGLKKRIKAHKGTMVIDGTNTNRKQELITDSGICVVQHFFKGPDKQHPDNQILQVGVSRVELYSVKTGERKVMYHIENDVHRGPNVINIHLFNEHGHHLFFRNLYDLHRYFFENVDRAYHGKSNFIIDRGEFADDVLMEDRIPDSKIIYIVHADQLSNRDDPKYPLWNDHYEYMLEHIHEVDRVVTATKLQRDDLLVDEPSAKDIVTAIPVGGVRDGVTKQQGRKAHKPFRLITASRLAAEKHVDVAIKAVAKLHDQGKAIQFDIYGQGEEQKKLEQTIKYCHAEDYIHMKGLSHDLEHVYPKYDAFISTSFSEGFGLTYIEALNAGLPVVTFNARFGAQELVHDGVNGYLVDLKRDDDDYNVEQIQGALQKLLKGNNYSKLQAATSKSVAEFQDHITADKWRDLINGLRTSK</sequence>
<name>A0ABY5BPX6_9LACO</name>
<evidence type="ECO:0000256" key="1">
    <source>
        <dbReference type="ARBA" id="ARBA00022676"/>
    </source>
</evidence>
<dbReference type="GO" id="GO:0016757">
    <property type="term" value="F:glycosyltransferase activity"/>
    <property type="evidence" value="ECO:0007669"/>
    <property type="project" value="UniProtKB-KW"/>
</dbReference>
<dbReference type="SUPFAM" id="SSF53756">
    <property type="entry name" value="UDP-Glycosyltransferase/glycogen phosphorylase"/>
    <property type="match status" value="1"/>
</dbReference>
<accession>A0ABY5BPX6</accession>
<dbReference type="EMBL" id="CP097116">
    <property type="protein sequence ID" value="USS84996.1"/>
    <property type="molecule type" value="Genomic_DNA"/>
</dbReference>
<dbReference type="Pfam" id="PF00534">
    <property type="entry name" value="Glycos_transf_1"/>
    <property type="match status" value="1"/>
</dbReference>